<dbReference type="Pfam" id="PF04794">
    <property type="entry name" value="YdjC"/>
    <property type="match status" value="1"/>
</dbReference>
<dbReference type="InterPro" id="IPR011330">
    <property type="entry name" value="Glyco_hydro/deAcase_b/a-brl"/>
</dbReference>
<evidence type="ECO:0000313" key="7">
    <source>
        <dbReference type="EMBL" id="STY24179.1"/>
    </source>
</evidence>
<keyword evidence="4" id="KW-0460">Magnesium</keyword>
<dbReference type="OrthoDB" id="5295855at2"/>
<dbReference type="GO" id="GO:0016787">
    <property type="term" value="F:hydrolase activity"/>
    <property type="evidence" value="ECO:0007669"/>
    <property type="project" value="UniProtKB-KW"/>
</dbReference>
<keyword evidence="3" id="KW-0378">Hydrolase</keyword>
<dbReference type="STRING" id="460.Lstg_1199"/>
<dbReference type="AlphaFoldDB" id="A0A378LEH9"/>
<evidence type="ECO:0000256" key="2">
    <source>
        <dbReference type="ARBA" id="ARBA00022723"/>
    </source>
</evidence>
<evidence type="ECO:0000256" key="3">
    <source>
        <dbReference type="ARBA" id="ARBA00022801"/>
    </source>
</evidence>
<comment type="cofactor">
    <cofactor evidence="1">
        <name>Mg(2+)</name>
        <dbReference type="ChEBI" id="CHEBI:18420"/>
    </cofactor>
</comment>
<keyword evidence="5" id="KW-0119">Carbohydrate metabolism</keyword>
<evidence type="ECO:0000256" key="1">
    <source>
        <dbReference type="ARBA" id="ARBA00001946"/>
    </source>
</evidence>
<dbReference type="Proteomes" id="UP000255110">
    <property type="component" value="Unassembled WGS sequence"/>
</dbReference>
<dbReference type="Gene3D" id="3.20.20.370">
    <property type="entry name" value="Glycoside hydrolase/deacetylase"/>
    <property type="match status" value="1"/>
</dbReference>
<gene>
    <name evidence="6" type="ORF">Lstg_1199</name>
    <name evidence="7" type="ORF">NCTC11991_02795</name>
</gene>
<organism evidence="7 9">
    <name type="scientific">Legionella steigerwaltii</name>
    <dbReference type="NCBI Taxonomy" id="460"/>
    <lineage>
        <taxon>Bacteria</taxon>
        <taxon>Pseudomonadati</taxon>
        <taxon>Pseudomonadota</taxon>
        <taxon>Gammaproteobacteria</taxon>
        <taxon>Legionellales</taxon>
        <taxon>Legionellaceae</taxon>
        <taxon>Legionella</taxon>
    </lineage>
</organism>
<evidence type="ECO:0000313" key="9">
    <source>
        <dbReference type="Proteomes" id="UP000255110"/>
    </source>
</evidence>
<accession>A0A378LEH9</accession>
<sequence>MIDSKTIVLCADDFGLDSGVSEGILKLVCMGRLSAVSCMVNMPGFISYAKELLSLKKSKHIKIGLHFNLTEGYLASTPEKLGFTLHELLIKTHMRSMKLSFIAKEFLAQLDQFINIMQQPPDFIDGHQHVHQFPVIRQVILDLYEQRLKNYGTSIRSTWPSINLPQSRFKAKVLGFTGGKALLRQLIKLGIPHNRYFSGIYDFAPETNYRELFRKWMSLIKENTLIMCHPAEKVSPADPIARARLNEFNYFLSDEFLKDCDEFHVHLAQHEGSL</sequence>
<dbReference type="PANTHER" id="PTHR31609:SF1">
    <property type="entry name" value="CARBOHYDRATE DEACETYLASE"/>
    <property type="match status" value="1"/>
</dbReference>
<dbReference type="SUPFAM" id="SSF88713">
    <property type="entry name" value="Glycoside hydrolase/deacetylase"/>
    <property type="match status" value="1"/>
</dbReference>
<dbReference type="InterPro" id="IPR006879">
    <property type="entry name" value="YdjC-like"/>
</dbReference>
<proteinExistence type="predicted"/>
<keyword evidence="2" id="KW-0479">Metal-binding</keyword>
<name>A0A378LEH9_9GAMM</name>
<evidence type="ECO:0000256" key="5">
    <source>
        <dbReference type="ARBA" id="ARBA00023277"/>
    </source>
</evidence>
<dbReference type="PANTHER" id="PTHR31609">
    <property type="entry name" value="YDJC DEACETYLASE FAMILY MEMBER"/>
    <property type="match status" value="1"/>
</dbReference>
<dbReference type="GO" id="GO:0005975">
    <property type="term" value="P:carbohydrate metabolic process"/>
    <property type="evidence" value="ECO:0007669"/>
    <property type="project" value="InterPro"/>
</dbReference>
<evidence type="ECO:0000313" key="6">
    <source>
        <dbReference type="EMBL" id="KTD78730.1"/>
    </source>
</evidence>
<protein>
    <submittedName>
        <fullName evidence="7">Cellobiose phosphorylase</fullName>
    </submittedName>
</protein>
<reference evidence="6 8" key="1">
    <citation type="submission" date="2015-11" db="EMBL/GenBank/DDBJ databases">
        <title>Genomic analysis of 38 Legionella species identifies large and diverse effector repertoires.</title>
        <authorList>
            <person name="Burstein D."/>
            <person name="Amaro F."/>
            <person name="Zusman T."/>
            <person name="Lifshitz Z."/>
            <person name="Cohen O."/>
            <person name="Gilbert J.A."/>
            <person name="Pupko T."/>
            <person name="Shuman H.A."/>
            <person name="Segal G."/>
        </authorList>
    </citation>
    <scope>NUCLEOTIDE SEQUENCE [LARGE SCALE GENOMIC DNA]</scope>
    <source>
        <strain evidence="6 8">SC-18-C9</strain>
    </source>
</reference>
<reference evidence="7 9" key="2">
    <citation type="submission" date="2018-06" db="EMBL/GenBank/DDBJ databases">
        <authorList>
            <consortium name="Pathogen Informatics"/>
            <person name="Doyle S."/>
        </authorList>
    </citation>
    <scope>NUCLEOTIDE SEQUENCE [LARGE SCALE GENOMIC DNA]</scope>
    <source>
        <strain evidence="7 9">NCTC11991</strain>
    </source>
</reference>
<dbReference type="GO" id="GO:0019213">
    <property type="term" value="F:deacetylase activity"/>
    <property type="evidence" value="ECO:0007669"/>
    <property type="project" value="TreeGrafter"/>
</dbReference>
<dbReference type="EMBL" id="LNYZ01000008">
    <property type="protein sequence ID" value="KTD78730.1"/>
    <property type="molecule type" value="Genomic_DNA"/>
</dbReference>
<dbReference type="RefSeq" id="WP_058476771.1">
    <property type="nucleotide sequence ID" value="NZ_CAAAIO010000005.1"/>
</dbReference>
<evidence type="ECO:0000313" key="8">
    <source>
        <dbReference type="Proteomes" id="UP000054820"/>
    </source>
</evidence>
<dbReference type="Proteomes" id="UP000054820">
    <property type="component" value="Unassembled WGS sequence"/>
</dbReference>
<dbReference type="GO" id="GO:0046872">
    <property type="term" value="F:metal ion binding"/>
    <property type="evidence" value="ECO:0007669"/>
    <property type="project" value="UniProtKB-KW"/>
</dbReference>
<dbReference type="EMBL" id="UGOY01000001">
    <property type="protein sequence ID" value="STY24179.1"/>
    <property type="molecule type" value="Genomic_DNA"/>
</dbReference>
<evidence type="ECO:0000256" key="4">
    <source>
        <dbReference type="ARBA" id="ARBA00022842"/>
    </source>
</evidence>
<keyword evidence="8" id="KW-1185">Reference proteome</keyword>
<dbReference type="CDD" id="cd10807">
    <property type="entry name" value="YdjC_like_3"/>
    <property type="match status" value="1"/>
</dbReference>